<dbReference type="PANTHER" id="PTHR12283:SF6">
    <property type="entry name" value="GLUTAMINYL-PEPTIDE CYCLOTRANSFERASE-RELATED"/>
    <property type="match status" value="1"/>
</dbReference>
<sequence>MKSLLYVLLAISLALTACQSDANPPIQDMPAAVSEPREPTEAKPIPKFDRDSAYAYVEKQVSFGPRVVNSDAHAQTREWLVQKLESFGAEVREQDFEAEAYDGTNLSATNIIARFAPELEDRILLAAHWDTRPFADSPLEDDPNAVVNGADDGASGVGVLLEVARQLGQNKPDIGVDIVLLDAEDYGKSNGGKRESWALGAQYYSRNVIEPKPRFGILLDMVGARDANFPVEGNSERYAPELVRKVWRLAHSMGYGDYYVNERANGIIDDHFFINTIAGIPTIDIINMPRNDGSRSSQFVDHWHTGDDNMDVIDKRTLRAAGQVVLATVFREAAGTL</sequence>
<reference evidence="6 7" key="1">
    <citation type="submission" date="2018-02" db="EMBL/GenBank/DDBJ databases">
        <title>Genomic Encyclopedia of Archaeal and Bacterial Type Strains, Phase II (KMG-II): from individual species to whole genera.</title>
        <authorList>
            <person name="Goeker M."/>
        </authorList>
    </citation>
    <scope>NUCLEOTIDE SEQUENCE [LARGE SCALE GENOMIC DNA]</scope>
    <source>
        <strain evidence="6 7">DSM 29526</strain>
    </source>
</reference>
<gene>
    <name evidence="6" type="ORF">CLV84_0384</name>
</gene>
<feature type="domain" description="Peptidase M28" evidence="5">
    <location>
        <begin position="110"/>
        <end position="328"/>
    </location>
</feature>
<dbReference type="RefSeq" id="WP_245911354.1">
    <property type="nucleotide sequence ID" value="NZ_PTJC01000005.1"/>
</dbReference>
<dbReference type="Pfam" id="PF04389">
    <property type="entry name" value="Peptidase_M28"/>
    <property type="match status" value="1"/>
</dbReference>
<keyword evidence="2" id="KW-0012">Acyltransferase</keyword>
<dbReference type="GO" id="GO:0008270">
    <property type="term" value="F:zinc ion binding"/>
    <property type="evidence" value="ECO:0007669"/>
    <property type="project" value="TreeGrafter"/>
</dbReference>
<evidence type="ECO:0000256" key="1">
    <source>
        <dbReference type="ARBA" id="ARBA00022679"/>
    </source>
</evidence>
<feature type="region of interest" description="Disordered" evidence="3">
    <location>
        <begin position="24"/>
        <end position="45"/>
    </location>
</feature>
<dbReference type="EMBL" id="PTJC01000005">
    <property type="protein sequence ID" value="PPK87443.1"/>
    <property type="molecule type" value="Genomic_DNA"/>
</dbReference>
<evidence type="ECO:0000256" key="4">
    <source>
        <dbReference type="SAM" id="SignalP"/>
    </source>
</evidence>
<feature type="chain" id="PRO_5015442149" evidence="4">
    <location>
        <begin position="23"/>
        <end position="337"/>
    </location>
</feature>
<organism evidence="6 7">
    <name type="scientific">Neolewinella xylanilytica</name>
    <dbReference type="NCBI Taxonomy" id="1514080"/>
    <lineage>
        <taxon>Bacteria</taxon>
        <taxon>Pseudomonadati</taxon>
        <taxon>Bacteroidota</taxon>
        <taxon>Saprospiria</taxon>
        <taxon>Saprospirales</taxon>
        <taxon>Lewinellaceae</taxon>
        <taxon>Neolewinella</taxon>
    </lineage>
</organism>
<keyword evidence="7" id="KW-1185">Reference proteome</keyword>
<dbReference type="Proteomes" id="UP000237662">
    <property type="component" value="Unassembled WGS sequence"/>
</dbReference>
<feature type="signal peptide" evidence="4">
    <location>
        <begin position="1"/>
        <end position="22"/>
    </location>
</feature>
<dbReference type="GO" id="GO:0016603">
    <property type="term" value="F:glutaminyl-peptide cyclotransferase activity"/>
    <property type="evidence" value="ECO:0007669"/>
    <property type="project" value="TreeGrafter"/>
</dbReference>
<keyword evidence="4" id="KW-0732">Signal</keyword>
<dbReference type="SUPFAM" id="SSF53187">
    <property type="entry name" value="Zn-dependent exopeptidases"/>
    <property type="match status" value="1"/>
</dbReference>
<dbReference type="PANTHER" id="PTHR12283">
    <property type="entry name" value="GLUTAMINYL-PEPTIDE CYCLOTRANSFERASE"/>
    <property type="match status" value="1"/>
</dbReference>
<feature type="compositionally biased region" description="Basic and acidic residues" evidence="3">
    <location>
        <begin position="35"/>
        <end position="45"/>
    </location>
</feature>
<dbReference type="InterPro" id="IPR040234">
    <property type="entry name" value="QC/QCL"/>
</dbReference>
<evidence type="ECO:0000256" key="2">
    <source>
        <dbReference type="ARBA" id="ARBA00023315"/>
    </source>
</evidence>
<evidence type="ECO:0000313" key="7">
    <source>
        <dbReference type="Proteomes" id="UP000237662"/>
    </source>
</evidence>
<evidence type="ECO:0000256" key="3">
    <source>
        <dbReference type="SAM" id="MobiDB-lite"/>
    </source>
</evidence>
<proteinExistence type="predicted"/>
<dbReference type="InterPro" id="IPR007484">
    <property type="entry name" value="Peptidase_M28"/>
</dbReference>
<dbReference type="PROSITE" id="PS51257">
    <property type="entry name" value="PROKAR_LIPOPROTEIN"/>
    <property type="match status" value="1"/>
</dbReference>
<dbReference type="Gene3D" id="3.40.630.10">
    <property type="entry name" value="Zn peptidases"/>
    <property type="match status" value="1"/>
</dbReference>
<evidence type="ECO:0000313" key="6">
    <source>
        <dbReference type="EMBL" id="PPK87443.1"/>
    </source>
</evidence>
<comment type="caution">
    <text evidence="6">The sequence shown here is derived from an EMBL/GenBank/DDBJ whole genome shotgun (WGS) entry which is preliminary data.</text>
</comment>
<evidence type="ECO:0000259" key="5">
    <source>
        <dbReference type="Pfam" id="PF04389"/>
    </source>
</evidence>
<keyword evidence="1" id="KW-0808">Transferase</keyword>
<protein>
    <submittedName>
        <fullName evidence="6">Peptidase M28-like protein</fullName>
    </submittedName>
</protein>
<name>A0A2S6I7G7_9BACT</name>
<dbReference type="AlphaFoldDB" id="A0A2S6I7G7"/>
<accession>A0A2S6I7G7</accession>